<dbReference type="SMART" id="SM00331">
    <property type="entry name" value="PP2C_SIG"/>
    <property type="match status" value="1"/>
</dbReference>
<name>A0ABV3XD95_9ACTN</name>
<feature type="domain" description="GAF" evidence="3">
    <location>
        <begin position="36"/>
        <end position="179"/>
    </location>
</feature>
<dbReference type="SMART" id="SM00065">
    <property type="entry name" value="GAF"/>
    <property type="match status" value="2"/>
</dbReference>
<feature type="region of interest" description="Disordered" evidence="2">
    <location>
        <begin position="549"/>
        <end position="575"/>
    </location>
</feature>
<dbReference type="GO" id="GO:0004722">
    <property type="term" value="F:protein serine/threonine phosphatase activity"/>
    <property type="evidence" value="ECO:0007669"/>
    <property type="project" value="UniProtKB-EC"/>
</dbReference>
<accession>A0ABV3XD95</accession>
<keyword evidence="6" id="KW-1185">Reference proteome</keyword>
<dbReference type="PANTHER" id="PTHR43156">
    <property type="entry name" value="STAGE II SPORULATION PROTEIN E-RELATED"/>
    <property type="match status" value="1"/>
</dbReference>
<evidence type="ECO:0000259" key="3">
    <source>
        <dbReference type="SMART" id="SM00065"/>
    </source>
</evidence>
<evidence type="ECO:0000313" key="5">
    <source>
        <dbReference type="EMBL" id="MEX5717696.1"/>
    </source>
</evidence>
<organism evidence="5 6">
    <name type="scientific">Geodermatophilus maliterrae</name>
    <dbReference type="NCBI Taxonomy" id="3162531"/>
    <lineage>
        <taxon>Bacteria</taxon>
        <taxon>Bacillati</taxon>
        <taxon>Actinomycetota</taxon>
        <taxon>Actinomycetes</taxon>
        <taxon>Geodermatophilales</taxon>
        <taxon>Geodermatophilaceae</taxon>
        <taxon>Geodermatophilus</taxon>
    </lineage>
</organism>
<dbReference type="PANTHER" id="PTHR43156:SF2">
    <property type="entry name" value="STAGE II SPORULATION PROTEIN E"/>
    <property type="match status" value="1"/>
</dbReference>
<comment type="caution">
    <text evidence="5">The sequence shown here is derived from an EMBL/GenBank/DDBJ whole genome shotgun (WGS) entry which is preliminary data.</text>
</comment>
<evidence type="ECO:0000259" key="4">
    <source>
        <dbReference type="SMART" id="SM00331"/>
    </source>
</evidence>
<dbReference type="InterPro" id="IPR001932">
    <property type="entry name" value="PPM-type_phosphatase-like_dom"/>
</dbReference>
<protein>
    <submittedName>
        <fullName evidence="5">GAF domain-containing SpoIIE family protein phosphatase</fullName>
        <ecNumber evidence="5">3.1.3.16</ecNumber>
    </submittedName>
</protein>
<dbReference type="Pfam" id="PF01590">
    <property type="entry name" value="GAF"/>
    <property type="match status" value="2"/>
</dbReference>
<dbReference type="InterPro" id="IPR052016">
    <property type="entry name" value="Bact_Sigma-Reg"/>
</dbReference>
<dbReference type="Proteomes" id="UP001560045">
    <property type="component" value="Unassembled WGS sequence"/>
</dbReference>
<dbReference type="InterPro" id="IPR029016">
    <property type="entry name" value="GAF-like_dom_sf"/>
</dbReference>
<dbReference type="SUPFAM" id="SSF55781">
    <property type="entry name" value="GAF domain-like"/>
    <property type="match status" value="2"/>
</dbReference>
<dbReference type="RefSeq" id="WP_369203799.1">
    <property type="nucleotide sequence ID" value="NZ_JBFNXQ010000009.1"/>
</dbReference>
<dbReference type="InterPro" id="IPR036457">
    <property type="entry name" value="PPM-type-like_dom_sf"/>
</dbReference>
<dbReference type="Gene3D" id="3.60.40.10">
    <property type="entry name" value="PPM-type phosphatase domain"/>
    <property type="match status" value="1"/>
</dbReference>
<feature type="domain" description="GAF" evidence="3">
    <location>
        <begin position="207"/>
        <end position="362"/>
    </location>
</feature>
<dbReference type="EMBL" id="JBFNXQ010000009">
    <property type="protein sequence ID" value="MEX5717696.1"/>
    <property type="molecule type" value="Genomic_DNA"/>
</dbReference>
<dbReference type="EC" id="3.1.3.16" evidence="5"/>
<dbReference type="InterPro" id="IPR003018">
    <property type="entry name" value="GAF"/>
</dbReference>
<gene>
    <name evidence="5" type="ORF">ABQ292_04855</name>
</gene>
<dbReference type="Gene3D" id="3.30.450.40">
    <property type="match status" value="2"/>
</dbReference>
<keyword evidence="1 5" id="KW-0378">Hydrolase</keyword>
<reference evidence="5 6" key="1">
    <citation type="submission" date="2024-06" db="EMBL/GenBank/DDBJ databases">
        <title>Draft genome sequence of Geodermatophilus badlandi, a novel member of the Geodermatophilaceae isolated from badland sedimentary rocks in the Red desert, Wyoming, USA.</title>
        <authorList>
            <person name="Ben Tekaya S."/>
            <person name="Nouioui I."/>
            <person name="Flores G.M."/>
            <person name="Shaal M.N."/>
            <person name="Bredoire F."/>
            <person name="Basile F."/>
            <person name="Van Diepen L."/>
            <person name="Ward N.L."/>
        </authorList>
    </citation>
    <scope>NUCLEOTIDE SEQUENCE [LARGE SCALE GENOMIC DNA]</scope>
    <source>
        <strain evidence="5 6">WL48A</strain>
    </source>
</reference>
<dbReference type="Pfam" id="PF07228">
    <property type="entry name" value="SpoIIE"/>
    <property type="match status" value="1"/>
</dbReference>
<sequence length="641" mass="67634">MCARDARDGGPATGRDVAADPGRLAAVRLTQLLDAEGEESFDRLTRIAQRLTGAPLAFMTVVDDARSYWLSSQGLPPGSPTENTVEESFCQYVLDGEPLALADVTADERTAGNPSITGMGVRAWAGFPVRLPDGQVLGSFCVVDTTVHRWTAEDVQLLDELAAIASREVALRVATLEAEQARASARAEAQRAGLLARISDLLTADLAPGDVWQALVALAVPDLGDFAYVCTVGRDGGLLPVASQHRDPAALPALRAWIDRAGRRVGEATGPGHVAVTGQVELIDLPEAAGLTAAQQDAVRLLDVRSALVAPVIRRGEVVAVLTVGRLRGAPPYGERERELVTALMTRAGLVVETARVASFEKAVSETMQRALLPPLLPQPDHLQLASRYLPAEDAQLVGGDWYDAYLDAARTTSLVIGDVAGHDITAAATMGQLRTMLRMAGHTGTAGPAEVLTAVDVASDTLGHDVFATALVARVQRFHADRPAVDRSITWSSAGHPPPLLLHPDGRVDVLTDRVGFPLGVDPHRPRPEHQLTLPVRSTLLLYTDGLLEQHDPAPGTPPGPSPSVGGPARPAVRDLDSGMARLTALLAGSTDLDLEGLCDRIVATLIPEGGAADDVALIAIRPYSEEQPRPAHAGPNVLP</sequence>
<evidence type="ECO:0000256" key="2">
    <source>
        <dbReference type="SAM" id="MobiDB-lite"/>
    </source>
</evidence>
<feature type="domain" description="PPM-type phosphatase" evidence="4">
    <location>
        <begin position="383"/>
        <end position="624"/>
    </location>
</feature>
<evidence type="ECO:0000256" key="1">
    <source>
        <dbReference type="ARBA" id="ARBA00022801"/>
    </source>
</evidence>
<evidence type="ECO:0000313" key="6">
    <source>
        <dbReference type="Proteomes" id="UP001560045"/>
    </source>
</evidence>
<proteinExistence type="predicted"/>